<keyword evidence="2" id="KW-1185">Reference proteome</keyword>
<evidence type="ECO:0000313" key="1">
    <source>
        <dbReference type="EMBL" id="MBP2328426.1"/>
    </source>
</evidence>
<organism evidence="1 2">
    <name type="scientific">Kibdelosporangium banguiense</name>
    <dbReference type="NCBI Taxonomy" id="1365924"/>
    <lineage>
        <taxon>Bacteria</taxon>
        <taxon>Bacillati</taxon>
        <taxon>Actinomycetota</taxon>
        <taxon>Actinomycetes</taxon>
        <taxon>Pseudonocardiales</taxon>
        <taxon>Pseudonocardiaceae</taxon>
        <taxon>Kibdelosporangium</taxon>
    </lineage>
</organism>
<protein>
    <submittedName>
        <fullName evidence="1">Uncharacterized protein</fullName>
    </submittedName>
</protein>
<gene>
    <name evidence="1" type="ORF">JOF56_008811</name>
</gene>
<dbReference type="EMBL" id="JAGINW010000001">
    <property type="protein sequence ID" value="MBP2328426.1"/>
    <property type="molecule type" value="Genomic_DNA"/>
</dbReference>
<evidence type="ECO:0000313" key="2">
    <source>
        <dbReference type="Proteomes" id="UP001519332"/>
    </source>
</evidence>
<name>A0ABS4TVI6_9PSEU</name>
<reference evidence="1 2" key="1">
    <citation type="submission" date="2021-03" db="EMBL/GenBank/DDBJ databases">
        <title>Sequencing the genomes of 1000 actinobacteria strains.</title>
        <authorList>
            <person name="Klenk H.-P."/>
        </authorList>
    </citation>
    <scope>NUCLEOTIDE SEQUENCE [LARGE SCALE GENOMIC DNA]</scope>
    <source>
        <strain evidence="1 2">DSM 46670</strain>
    </source>
</reference>
<proteinExistence type="predicted"/>
<accession>A0ABS4TVI6</accession>
<comment type="caution">
    <text evidence="1">The sequence shown here is derived from an EMBL/GenBank/DDBJ whole genome shotgun (WGS) entry which is preliminary data.</text>
</comment>
<sequence>MNRIGVSRAGLTNREHGVIHSGDIGHFLAVQADPPLVKLRSIGGANHVLSISGYRDHGRSSMSLASRCWVGVPETAWSVCRR</sequence>
<dbReference type="Proteomes" id="UP001519332">
    <property type="component" value="Unassembled WGS sequence"/>
</dbReference>